<dbReference type="EMBL" id="LR699554">
    <property type="protein sequence ID" value="VVD34184.1"/>
    <property type="molecule type" value="Genomic_DNA"/>
</dbReference>
<dbReference type="KEGG" id="pdio:PDMSB3_2900.1"/>
<sequence>MLNLNKNSKTHKLLAKIKLNVLDRSGFYWTRSKILHRYKVRCSEPLVLKDFGLYSQQVDLGGKYYSCNPSIVADGNSYVATVRTVNYRLVRNGWFIVEGQSHDTRNFIVKLNDRFEIMEKAMVDDVHEREASADAINGFEDLRIFFWKSELWALGNACNFELQKNVMALQRINDGRVVENYYIRSPFSSAREKNWMPFVREDRLYAVYSLNPLVVLEIDKSGSKVKLERDLNLGCDLYGSSQLVRWKSGWICVVHDRIDVKRAGRLYRHRFLYINDDWSVTLSAPFCWKIYGVEFCCGLAFQGGKFAASISVHDRQAFFVEMDEHVVESILCGNLRKRL</sequence>
<organism evidence="1 2">
    <name type="scientific">Paraburkholderia dioscoreae</name>
    <dbReference type="NCBI Taxonomy" id="2604047"/>
    <lineage>
        <taxon>Bacteria</taxon>
        <taxon>Pseudomonadati</taxon>
        <taxon>Pseudomonadota</taxon>
        <taxon>Betaproteobacteria</taxon>
        <taxon>Burkholderiales</taxon>
        <taxon>Burkholderiaceae</taxon>
        <taxon>Paraburkholderia</taxon>
    </lineage>
</organism>
<name>A0A5Q4YYK8_9BURK</name>
<keyword evidence="2" id="KW-1185">Reference proteome</keyword>
<gene>
    <name evidence="1" type="ORF">PDMSB3_2900</name>
</gene>
<dbReference type="AlphaFoldDB" id="A0A5Q4YYK8"/>
<accession>A0A5Q4YYK8</accession>
<proteinExistence type="predicted"/>
<protein>
    <submittedName>
        <fullName evidence="1">Uncharacterized protein</fullName>
    </submittedName>
</protein>
<reference evidence="1 2" key="1">
    <citation type="submission" date="2019-08" db="EMBL/GenBank/DDBJ databases">
        <authorList>
            <person name="Herpell B J."/>
        </authorList>
    </citation>
    <scope>NUCLEOTIDE SEQUENCE [LARGE SCALE GENOMIC DNA]</scope>
    <source>
        <strain evidence="2">Msb3</strain>
    </source>
</reference>
<dbReference type="Proteomes" id="UP000325811">
    <property type="component" value="Chromosome II"/>
</dbReference>
<evidence type="ECO:0000313" key="2">
    <source>
        <dbReference type="Proteomes" id="UP000325811"/>
    </source>
</evidence>
<evidence type="ECO:0000313" key="1">
    <source>
        <dbReference type="EMBL" id="VVD34184.1"/>
    </source>
</evidence>